<evidence type="ECO:0000313" key="2">
    <source>
        <dbReference type="EMBL" id="SPF28565.1"/>
    </source>
</evidence>
<name>A0A2R8A8U1_9RHOB</name>
<dbReference type="Gene3D" id="3.40.50.10090">
    <property type="match status" value="2"/>
</dbReference>
<dbReference type="Proteomes" id="UP000244932">
    <property type="component" value="Unassembled WGS sequence"/>
</dbReference>
<keyword evidence="3" id="KW-1185">Reference proteome</keyword>
<proteinExistence type="predicted"/>
<dbReference type="Pfam" id="PF02602">
    <property type="entry name" value="HEM4"/>
    <property type="match status" value="1"/>
</dbReference>
<dbReference type="CDD" id="cd06578">
    <property type="entry name" value="HemD"/>
    <property type="match status" value="1"/>
</dbReference>
<dbReference type="RefSeq" id="WP_108781253.1">
    <property type="nucleotide sequence ID" value="NZ_OMKW01000001.1"/>
</dbReference>
<dbReference type="GO" id="GO:0004852">
    <property type="term" value="F:uroporphyrinogen-III synthase activity"/>
    <property type="evidence" value="ECO:0007669"/>
    <property type="project" value="InterPro"/>
</dbReference>
<protein>
    <recommendedName>
        <fullName evidence="1">Tetrapyrrole biosynthesis uroporphyrinogen III synthase domain-containing protein</fullName>
    </recommendedName>
</protein>
<dbReference type="GO" id="GO:0033014">
    <property type="term" value="P:tetrapyrrole biosynthetic process"/>
    <property type="evidence" value="ECO:0007669"/>
    <property type="project" value="InterPro"/>
</dbReference>
<sequence length="233" mass="24861">MPDLLITRPEVLAQRFAARVPAPWQPVIAPLTRIVLTEPGPLPDGVQAVMFTSQNGVGSWRAAGLPVQLPAFCVGTRTSEAARAAGFEVSDASGDLAALVRLIAASLRADDGAILHVRGRHVAGDPERSLAKLGYGYIAYPLYDAVAQAFSTEVKAGLERNRFGGICFFSPRAARLFADEALKQGWSLREVSAFCLSVKVARPLDNLGFSQCHVSLTPDEAGFVGMLQRNGIS</sequence>
<dbReference type="InterPro" id="IPR003754">
    <property type="entry name" value="4pyrrol_synth_uPrphyn_synth"/>
</dbReference>
<dbReference type="InterPro" id="IPR036108">
    <property type="entry name" value="4pyrrol_syn_uPrphyn_synt_sf"/>
</dbReference>
<feature type="domain" description="Tetrapyrrole biosynthesis uroporphyrinogen III synthase" evidence="1">
    <location>
        <begin position="24"/>
        <end position="223"/>
    </location>
</feature>
<organism evidence="2 3">
    <name type="scientific">Pontivivens insulae</name>
    <dbReference type="NCBI Taxonomy" id="1639689"/>
    <lineage>
        <taxon>Bacteria</taxon>
        <taxon>Pseudomonadati</taxon>
        <taxon>Pseudomonadota</taxon>
        <taxon>Alphaproteobacteria</taxon>
        <taxon>Rhodobacterales</taxon>
        <taxon>Paracoccaceae</taxon>
        <taxon>Pontivivens</taxon>
    </lineage>
</organism>
<accession>A0A2R8A8U1</accession>
<evidence type="ECO:0000313" key="3">
    <source>
        <dbReference type="Proteomes" id="UP000244932"/>
    </source>
</evidence>
<dbReference type="SUPFAM" id="SSF69618">
    <property type="entry name" value="HemD-like"/>
    <property type="match status" value="1"/>
</dbReference>
<reference evidence="2 3" key="1">
    <citation type="submission" date="2018-03" db="EMBL/GenBank/DDBJ databases">
        <authorList>
            <person name="Keele B.F."/>
        </authorList>
    </citation>
    <scope>NUCLEOTIDE SEQUENCE [LARGE SCALE GENOMIC DNA]</scope>
    <source>
        <strain evidence="2 3">CeCT 8812</strain>
    </source>
</reference>
<evidence type="ECO:0000259" key="1">
    <source>
        <dbReference type="Pfam" id="PF02602"/>
    </source>
</evidence>
<dbReference type="EMBL" id="OMKW01000001">
    <property type="protein sequence ID" value="SPF28565.1"/>
    <property type="molecule type" value="Genomic_DNA"/>
</dbReference>
<gene>
    <name evidence="2" type="ORF">POI8812_00866</name>
</gene>
<dbReference type="AlphaFoldDB" id="A0A2R8A8U1"/>
<dbReference type="OrthoDB" id="7204250at2"/>